<dbReference type="RefSeq" id="WP_073780323.1">
    <property type="nucleotide sequence ID" value="NZ_BMVE01000019.1"/>
</dbReference>
<keyword evidence="1" id="KW-0812">Transmembrane</keyword>
<keyword evidence="1" id="KW-0472">Membrane</keyword>
<evidence type="ECO:0000313" key="3">
    <source>
        <dbReference type="Proteomes" id="UP001432075"/>
    </source>
</evidence>
<proteinExistence type="predicted"/>
<protein>
    <submittedName>
        <fullName evidence="2">Uncharacterized protein</fullName>
    </submittedName>
</protein>
<accession>A0ABZ1RUX1</accession>
<keyword evidence="3" id="KW-1185">Reference proteome</keyword>
<feature type="transmembrane region" description="Helical" evidence="1">
    <location>
        <begin position="113"/>
        <end position="134"/>
    </location>
</feature>
<feature type="transmembrane region" description="Helical" evidence="1">
    <location>
        <begin position="79"/>
        <end position="101"/>
    </location>
</feature>
<keyword evidence="1" id="KW-1133">Transmembrane helix</keyword>
<evidence type="ECO:0000313" key="2">
    <source>
        <dbReference type="EMBL" id="WUO50274.1"/>
    </source>
</evidence>
<organism evidence="2 3">
    <name type="scientific">Streptomyces goshikiensis</name>
    <dbReference type="NCBI Taxonomy" id="1942"/>
    <lineage>
        <taxon>Bacteria</taxon>
        <taxon>Bacillati</taxon>
        <taxon>Actinomycetota</taxon>
        <taxon>Actinomycetes</taxon>
        <taxon>Kitasatosporales</taxon>
        <taxon>Streptomycetaceae</taxon>
        <taxon>Streptomyces</taxon>
    </lineage>
</organism>
<dbReference type="Proteomes" id="UP001432075">
    <property type="component" value="Chromosome"/>
</dbReference>
<dbReference type="EMBL" id="CP108057">
    <property type="protein sequence ID" value="WUO50274.1"/>
    <property type="molecule type" value="Genomic_DNA"/>
</dbReference>
<name>A0ABZ1RUX1_9ACTN</name>
<gene>
    <name evidence="2" type="ORF">OHU17_33015</name>
</gene>
<evidence type="ECO:0000256" key="1">
    <source>
        <dbReference type="SAM" id="Phobius"/>
    </source>
</evidence>
<sequence>MSTWNGIGTKYLGFSRRQPDGSHHATEWFVISYMPVVPLRRYRLVVGTTEYTPGAVGGSTSTTAYRVLGRSPVRVLDVLATYLAWWIVGPALVLGPFFLMARAAPDFGRGSGFWSGVIVIGGLVWIVGLPLLLVSRSRRWRDLP</sequence>
<reference evidence="2" key="1">
    <citation type="submission" date="2022-10" db="EMBL/GenBank/DDBJ databases">
        <title>The complete genomes of actinobacterial strains from the NBC collection.</title>
        <authorList>
            <person name="Joergensen T.S."/>
            <person name="Alvarez Arevalo M."/>
            <person name="Sterndorff E.B."/>
            <person name="Faurdal D."/>
            <person name="Vuksanovic O."/>
            <person name="Mourched A.-S."/>
            <person name="Charusanti P."/>
            <person name="Shaw S."/>
            <person name="Blin K."/>
            <person name="Weber T."/>
        </authorList>
    </citation>
    <scope>NUCLEOTIDE SEQUENCE</scope>
    <source>
        <strain evidence="2">NBC_00283</strain>
    </source>
</reference>